<dbReference type="CDD" id="cd17933">
    <property type="entry name" value="DEXSc_RecD-like"/>
    <property type="match status" value="1"/>
</dbReference>
<evidence type="ECO:0008006" key="5">
    <source>
        <dbReference type="Google" id="ProtNLM"/>
    </source>
</evidence>
<dbReference type="InterPro" id="IPR054572">
    <property type="entry name" value="TBP-TOTE"/>
</dbReference>
<dbReference type="CDD" id="cd18809">
    <property type="entry name" value="SF1_C_RecD"/>
    <property type="match status" value="1"/>
</dbReference>
<reference evidence="3 4" key="1">
    <citation type="submission" date="2023-08" db="EMBL/GenBank/DDBJ databases">
        <title>Draft genome sequence of Algoriphagus taiwanensis.</title>
        <authorList>
            <person name="Takatani N."/>
            <person name="Hosokawa M."/>
            <person name="Sawabe T."/>
        </authorList>
    </citation>
    <scope>NUCLEOTIDE SEQUENCE [LARGE SCALE GENOMIC DNA]</scope>
    <source>
        <strain evidence="3 4">JCM 19755</strain>
    </source>
</reference>
<dbReference type="PANTHER" id="PTHR43788">
    <property type="entry name" value="DNA2/NAM7 HELICASE FAMILY MEMBER"/>
    <property type="match status" value="1"/>
</dbReference>
<evidence type="ECO:0000313" key="3">
    <source>
        <dbReference type="EMBL" id="GMQ31948.1"/>
    </source>
</evidence>
<dbReference type="Pfam" id="PF13604">
    <property type="entry name" value="AAA_30"/>
    <property type="match status" value="1"/>
</dbReference>
<evidence type="ECO:0000313" key="4">
    <source>
        <dbReference type="Proteomes" id="UP001307705"/>
    </source>
</evidence>
<evidence type="ECO:0000259" key="1">
    <source>
        <dbReference type="Pfam" id="PF13538"/>
    </source>
</evidence>
<feature type="domain" description="TATA-binding-like protein" evidence="2">
    <location>
        <begin position="538"/>
        <end position="596"/>
    </location>
</feature>
<name>A0ABQ6PVH0_9BACT</name>
<keyword evidence="4" id="KW-1185">Reference proteome</keyword>
<dbReference type="Pfam" id="PF13538">
    <property type="entry name" value="UvrD_C_2"/>
    <property type="match status" value="1"/>
</dbReference>
<accession>A0ABQ6PVH0</accession>
<proteinExistence type="predicted"/>
<dbReference type="EMBL" id="BTPE01000001">
    <property type="protein sequence ID" value="GMQ31948.1"/>
    <property type="molecule type" value="Genomic_DNA"/>
</dbReference>
<protein>
    <recommendedName>
        <fullName evidence="5">UvrD-like helicase C-terminal domain-containing protein</fullName>
    </recommendedName>
</protein>
<dbReference type="InterPro" id="IPR027785">
    <property type="entry name" value="UvrD-like_helicase_C"/>
</dbReference>
<dbReference type="InterPro" id="IPR050534">
    <property type="entry name" value="Coronavir_polyprotein_1ab"/>
</dbReference>
<gene>
    <name evidence="3" type="ORF">Ataiwa_02200</name>
</gene>
<dbReference type="RefSeq" id="WP_338226796.1">
    <property type="nucleotide sequence ID" value="NZ_BTPE01000001.1"/>
</dbReference>
<sequence>MSILTHFSHLSLSPDQEKALQDIDLFLANDSQVFILKGYAGTGKTTILKGVIDFLSAQKKQVEVMAPTGRAAKVLRDKTGIGQTIHKTIYNFKELKTTEDDGDDASSSFHYFFPIQQIEDNETVLIIDEASMVSSKESHHELFTFGTGVLLNDLITYTRIPVSKCKLILVGDPAQLPPVGDNKSLALSEEYFQSLGFKTASATLTTVKRQDQNSILENAFRIRSLIGNKQKSYFQFLFDQTNSFEIPTDLVPHQYVNEFPIPEIGNGVVIAFSNSQCHQYNIAVREKLFPNRTTIQPGDVLMIIHNNYHSYGVELMNGEMIKVMGVNSSIVERKNIPVYDIIAGKRVKKHITLAFREITIRLANQPEDVNCLIIDSLLNSPNKDLNILELKALYVDFVMRFKEEQEKNKQEGKVTFKVGSPEFKDRLKSDRFFNAVRVKYGYAITCHKAQGGEWDTVFVDYYGRTSLADDPLRWSYTATTRARSKFYAANAPLITPFSKFKINSISHLTNVPENALSLSLVPVSPYHRENQHLTKSLKYWELQEKLENTPYQISQVQSLGEYRERYSIKREDEILVIDSDHNKAGIFNDFHSIAGATPTWKEDLLDLINRPFQFVYSIDYSPSLEILKKLWGIMRSATEETGVTITNVEEKPQQFFVTYFLKTDAKAAMIQFYFNGKGQLTSALPKSTEDSNDQKLSRLIQKLQEYAS</sequence>
<dbReference type="InterPro" id="IPR027417">
    <property type="entry name" value="P-loop_NTPase"/>
</dbReference>
<dbReference type="SUPFAM" id="SSF52540">
    <property type="entry name" value="P-loop containing nucleoside triphosphate hydrolases"/>
    <property type="match status" value="2"/>
</dbReference>
<evidence type="ECO:0000259" key="2">
    <source>
        <dbReference type="Pfam" id="PF22721"/>
    </source>
</evidence>
<organism evidence="3 4">
    <name type="scientific">Algoriphagus taiwanensis</name>
    <dbReference type="NCBI Taxonomy" id="1445656"/>
    <lineage>
        <taxon>Bacteria</taxon>
        <taxon>Pseudomonadati</taxon>
        <taxon>Bacteroidota</taxon>
        <taxon>Cytophagia</taxon>
        <taxon>Cytophagales</taxon>
        <taxon>Cyclobacteriaceae</taxon>
        <taxon>Algoriphagus</taxon>
    </lineage>
</organism>
<feature type="domain" description="UvrD-like helicase C-terminal" evidence="1">
    <location>
        <begin position="440"/>
        <end position="486"/>
    </location>
</feature>
<dbReference type="Proteomes" id="UP001307705">
    <property type="component" value="Unassembled WGS sequence"/>
</dbReference>
<comment type="caution">
    <text evidence="3">The sequence shown here is derived from an EMBL/GenBank/DDBJ whole genome shotgun (WGS) entry which is preliminary data.</text>
</comment>
<dbReference type="Pfam" id="PF22721">
    <property type="entry name" value="TBP-TOTE"/>
    <property type="match status" value="2"/>
</dbReference>
<dbReference type="Gene3D" id="3.40.50.300">
    <property type="entry name" value="P-loop containing nucleotide triphosphate hydrolases"/>
    <property type="match status" value="2"/>
</dbReference>
<feature type="domain" description="TATA-binding-like protein" evidence="2">
    <location>
        <begin position="626"/>
        <end position="702"/>
    </location>
</feature>